<accession>Q2HUT3</accession>
<sequence length="285" mass="32316">MDLSKRIFDEVLVEWESYAFNVEVVYERMPMFCTHCRIIGHNVSYCKWLHPTDNEQVDHVKRISEVEAPKKGKQQWADHGRNTHVGTSGVATTGAVERTLVPQQVLEENHEVSKELPDRHVGHKVFRSDEEYVNTNETETVHGKPKQIANSKASTSFHFPLVNVTDEVVPNHIDTLRMAQQTESNSPTLELVQPLVSAEVASPGISTATITSPTREVVPETQKVQQTNICLVLQKDFNLIRHIILVKDTDNSNAPFTPYLTKKQKKEINRTYKTRSKGDVSPPDQ</sequence>
<evidence type="ECO:0000313" key="2">
    <source>
        <dbReference type="EMBL" id="ABD32521.1"/>
    </source>
</evidence>
<protein>
    <submittedName>
        <fullName evidence="2">Uncharacterized protein</fullName>
    </submittedName>
</protein>
<gene>
    <name evidence="2" type="ORF">MtrDRAFT_AC149128g1v2</name>
</gene>
<feature type="region of interest" description="Disordered" evidence="1">
    <location>
        <begin position="261"/>
        <end position="285"/>
    </location>
</feature>
<dbReference type="AlphaFoldDB" id="Q2HUT3"/>
<proteinExistence type="predicted"/>
<reference evidence="2" key="2">
    <citation type="submission" date="2007-03" db="EMBL/GenBank/DDBJ databases">
        <authorList>
            <consortium name="The International Medicago Genome Annotation Group"/>
        </authorList>
    </citation>
    <scope>NUCLEOTIDE SEQUENCE</scope>
</reference>
<dbReference type="EMBL" id="AC149128">
    <property type="protein sequence ID" value="ABD32521.1"/>
    <property type="molecule type" value="Genomic_DNA"/>
</dbReference>
<evidence type="ECO:0000256" key="1">
    <source>
        <dbReference type="SAM" id="MobiDB-lite"/>
    </source>
</evidence>
<organism evidence="2">
    <name type="scientific">Medicago truncatula</name>
    <name type="common">Barrel medic</name>
    <name type="synonym">Medicago tribuloides</name>
    <dbReference type="NCBI Taxonomy" id="3880"/>
    <lineage>
        <taxon>Eukaryota</taxon>
        <taxon>Viridiplantae</taxon>
        <taxon>Streptophyta</taxon>
        <taxon>Embryophyta</taxon>
        <taxon>Tracheophyta</taxon>
        <taxon>Spermatophyta</taxon>
        <taxon>Magnoliopsida</taxon>
        <taxon>eudicotyledons</taxon>
        <taxon>Gunneridae</taxon>
        <taxon>Pentapetalae</taxon>
        <taxon>rosids</taxon>
        <taxon>fabids</taxon>
        <taxon>Fabales</taxon>
        <taxon>Fabaceae</taxon>
        <taxon>Papilionoideae</taxon>
        <taxon>50 kb inversion clade</taxon>
        <taxon>NPAAA clade</taxon>
        <taxon>Hologalegina</taxon>
        <taxon>IRL clade</taxon>
        <taxon>Trifolieae</taxon>
        <taxon>Medicago</taxon>
    </lineage>
</organism>
<name>Q2HUT3_MEDTR</name>
<reference evidence="2" key="1">
    <citation type="submission" date="2004-11" db="EMBL/GenBank/DDBJ databases">
        <authorList>
            <person name="Town C.D."/>
        </authorList>
    </citation>
    <scope>NUCLEOTIDE SEQUENCE</scope>
</reference>